<evidence type="ECO:0000313" key="4">
    <source>
        <dbReference type="Proteomes" id="UP001164459"/>
    </source>
</evidence>
<dbReference type="InterPro" id="IPR013325">
    <property type="entry name" value="RNA_pol_sigma_r2"/>
</dbReference>
<gene>
    <name evidence="3" type="ORF">O0S08_26710</name>
</gene>
<dbReference type="SUPFAM" id="SSF88946">
    <property type="entry name" value="Sigma2 domain of RNA polymerase sigma factors"/>
    <property type="match status" value="1"/>
</dbReference>
<dbReference type="Proteomes" id="UP001164459">
    <property type="component" value="Chromosome"/>
</dbReference>
<proteinExistence type="predicted"/>
<dbReference type="InterPro" id="IPR007627">
    <property type="entry name" value="RNA_pol_sigma70_r2"/>
</dbReference>
<dbReference type="RefSeq" id="WP_269032109.1">
    <property type="nucleotide sequence ID" value="NZ_CP114040.1"/>
</dbReference>
<protein>
    <submittedName>
        <fullName evidence="3">Sigma factor</fullName>
    </submittedName>
</protein>
<keyword evidence="4" id="KW-1185">Reference proteome</keyword>
<evidence type="ECO:0000313" key="3">
    <source>
        <dbReference type="EMBL" id="WAS89799.1"/>
    </source>
</evidence>
<organism evidence="3 4">
    <name type="scientific">Nannocystis punicea</name>
    <dbReference type="NCBI Taxonomy" id="2995304"/>
    <lineage>
        <taxon>Bacteria</taxon>
        <taxon>Pseudomonadati</taxon>
        <taxon>Myxococcota</taxon>
        <taxon>Polyangia</taxon>
        <taxon>Nannocystales</taxon>
        <taxon>Nannocystaceae</taxon>
        <taxon>Nannocystis</taxon>
    </lineage>
</organism>
<evidence type="ECO:0000256" key="1">
    <source>
        <dbReference type="SAM" id="MobiDB-lite"/>
    </source>
</evidence>
<name>A0ABY7GSF5_9BACT</name>
<dbReference type="Gene3D" id="1.20.120.1810">
    <property type="match status" value="1"/>
</dbReference>
<evidence type="ECO:0000259" key="2">
    <source>
        <dbReference type="Pfam" id="PF04542"/>
    </source>
</evidence>
<sequence length="290" mass="32328">MSPAFQSALPPRPPAPVASRERPRDVAPILRQEPAGVAVRCFELRAELWRALLGQPGVLPWIGELARRLLHPELHPGAALRRLELAAQGLGHADQADDWTAYEAARRAAADALGPADPDRCLARRLVDELLARPLAQPVDPAVVRWCTAVQRRHAALEAALNLLRARDEQIGRLVRAMRPPGQRFSELVGAASQGLQWAMGRYDPRRGGRFDSFAEWWIRHLIRRTLAGPRPRSELRTTCSQFFTLHGRAPTDEELTTLTGEPIEQIRLARAPWLLDRNPHEKGPTDALA</sequence>
<feature type="domain" description="RNA polymerase sigma-70 region 2" evidence="2">
    <location>
        <begin position="171"/>
        <end position="227"/>
    </location>
</feature>
<accession>A0ABY7GSF5</accession>
<feature type="region of interest" description="Disordered" evidence="1">
    <location>
        <begin position="1"/>
        <end position="24"/>
    </location>
</feature>
<dbReference type="EMBL" id="CP114040">
    <property type="protein sequence ID" value="WAS89799.1"/>
    <property type="molecule type" value="Genomic_DNA"/>
</dbReference>
<reference evidence="3" key="1">
    <citation type="submission" date="2022-11" db="EMBL/GenBank/DDBJ databases">
        <title>Minimal conservation of predation-associated metabolite biosynthetic gene clusters underscores biosynthetic potential of Myxococcota including descriptions for ten novel species: Archangium lansinium sp. nov., Myxococcus landrumus sp. nov., Nannocystis bai.</title>
        <authorList>
            <person name="Ahearne A."/>
            <person name="Stevens C."/>
            <person name="Dowd S."/>
        </authorList>
    </citation>
    <scope>NUCLEOTIDE SEQUENCE</scope>
    <source>
        <strain evidence="3">Fl3</strain>
    </source>
</reference>
<dbReference type="Pfam" id="PF04542">
    <property type="entry name" value="Sigma70_r2"/>
    <property type="match status" value="1"/>
</dbReference>